<comment type="caution">
    <text evidence="2">The sequence shown here is derived from an EMBL/GenBank/DDBJ whole genome shotgun (WGS) entry which is preliminary data.</text>
</comment>
<reference evidence="2 3" key="1">
    <citation type="submission" date="2021-06" db="EMBL/GenBank/DDBJ databases">
        <authorList>
            <person name="Palmer J.M."/>
        </authorList>
    </citation>
    <scope>NUCLEOTIDE SEQUENCE [LARGE SCALE GENOMIC DNA]</scope>
    <source>
        <strain evidence="2 3">CL_MEX2019</strain>
        <tissue evidence="2">Muscle</tissue>
    </source>
</reference>
<sequence length="91" mass="10485">MDLRLRQQLKSMTEDLVCCEPSLCSHSCQSSPVPHITFSTFGMRVNTRFPLRRASRVPSATPQTSCLHSGSTQRRHRLPRKEQHLIKKKKL</sequence>
<name>A0ABU7EVX0_9TELE</name>
<keyword evidence="3" id="KW-1185">Reference proteome</keyword>
<evidence type="ECO:0000313" key="2">
    <source>
        <dbReference type="EMBL" id="MED6291142.1"/>
    </source>
</evidence>
<dbReference type="Proteomes" id="UP001352852">
    <property type="component" value="Unassembled WGS sequence"/>
</dbReference>
<protein>
    <submittedName>
        <fullName evidence="2">Uncharacterized protein</fullName>
    </submittedName>
</protein>
<dbReference type="EMBL" id="JAHUTJ010067513">
    <property type="protein sequence ID" value="MED6291142.1"/>
    <property type="molecule type" value="Genomic_DNA"/>
</dbReference>
<gene>
    <name evidence="2" type="ORF">CHARACLAT_020496</name>
</gene>
<evidence type="ECO:0000256" key="1">
    <source>
        <dbReference type="SAM" id="MobiDB-lite"/>
    </source>
</evidence>
<feature type="compositionally biased region" description="Polar residues" evidence="1">
    <location>
        <begin position="58"/>
        <end position="72"/>
    </location>
</feature>
<accession>A0ABU7EVX0</accession>
<feature type="region of interest" description="Disordered" evidence="1">
    <location>
        <begin position="53"/>
        <end position="91"/>
    </location>
</feature>
<organism evidence="2 3">
    <name type="scientific">Characodon lateralis</name>
    <dbReference type="NCBI Taxonomy" id="208331"/>
    <lineage>
        <taxon>Eukaryota</taxon>
        <taxon>Metazoa</taxon>
        <taxon>Chordata</taxon>
        <taxon>Craniata</taxon>
        <taxon>Vertebrata</taxon>
        <taxon>Euteleostomi</taxon>
        <taxon>Actinopterygii</taxon>
        <taxon>Neopterygii</taxon>
        <taxon>Teleostei</taxon>
        <taxon>Neoteleostei</taxon>
        <taxon>Acanthomorphata</taxon>
        <taxon>Ovalentaria</taxon>
        <taxon>Atherinomorphae</taxon>
        <taxon>Cyprinodontiformes</taxon>
        <taxon>Goodeidae</taxon>
        <taxon>Characodon</taxon>
    </lineage>
</organism>
<evidence type="ECO:0000313" key="3">
    <source>
        <dbReference type="Proteomes" id="UP001352852"/>
    </source>
</evidence>
<proteinExistence type="predicted"/>